<reference evidence="2 3" key="1">
    <citation type="submission" date="2023-01" db="EMBL/GenBank/DDBJ databases">
        <title>Analysis of 21 Apiospora genomes using comparative genomics revels a genus with tremendous synthesis potential of carbohydrate active enzymes and secondary metabolites.</title>
        <authorList>
            <person name="Sorensen T."/>
        </authorList>
    </citation>
    <scope>NUCLEOTIDE SEQUENCE [LARGE SCALE GENOMIC DNA]</scope>
    <source>
        <strain evidence="2 3">CBS 117206</strain>
    </source>
</reference>
<organism evidence="2 3">
    <name type="scientific">Apiospora kogelbergensis</name>
    <dbReference type="NCBI Taxonomy" id="1337665"/>
    <lineage>
        <taxon>Eukaryota</taxon>
        <taxon>Fungi</taxon>
        <taxon>Dikarya</taxon>
        <taxon>Ascomycota</taxon>
        <taxon>Pezizomycotina</taxon>
        <taxon>Sordariomycetes</taxon>
        <taxon>Xylariomycetidae</taxon>
        <taxon>Amphisphaeriales</taxon>
        <taxon>Apiosporaceae</taxon>
        <taxon>Apiospora</taxon>
    </lineage>
</organism>
<dbReference type="EMBL" id="JAQQWP010000010">
    <property type="protein sequence ID" value="KAK8097289.1"/>
    <property type="molecule type" value="Genomic_DNA"/>
</dbReference>
<feature type="compositionally biased region" description="Acidic residues" evidence="1">
    <location>
        <begin position="48"/>
        <end position="60"/>
    </location>
</feature>
<feature type="region of interest" description="Disordered" evidence="1">
    <location>
        <begin position="171"/>
        <end position="190"/>
    </location>
</feature>
<protein>
    <submittedName>
        <fullName evidence="2">Udp-glucuronosyl udp-glucosyltransferase</fullName>
    </submittedName>
</protein>
<keyword evidence="3" id="KW-1185">Reference proteome</keyword>
<sequence>MRSWTHVTSPAPPRPFPAVRASTYHPDEQASSDRHMWRSPSANFGAGYDDDGSGSSDDDAGIPLPQLDLDLNLDTSRLLQPPPRCMHRIPQHRVRIQGHLASVRSVSIVNLQSSPNSTATSCLSIPSTRSDIGAGEGNCNSNLGSHARANRIQRSRSAIARCISTVAATSRSKGRRSRRSLEEEDDERDVMAREQDTQLRGYGIGGAGNIRKSDLNILILSDVILHCVRFGLSSDLTTLGAFCATRPRDRCDWHLDETLDIQHAVVKLLLGTQFAPGRGEHVGLEEVDSRRLL</sequence>
<dbReference type="AlphaFoldDB" id="A0AAW0QK73"/>
<dbReference type="Proteomes" id="UP001392437">
    <property type="component" value="Unassembled WGS sequence"/>
</dbReference>
<accession>A0AAW0QK73</accession>
<evidence type="ECO:0000313" key="3">
    <source>
        <dbReference type="Proteomes" id="UP001392437"/>
    </source>
</evidence>
<feature type="compositionally biased region" description="Basic and acidic residues" evidence="1">
    <location>
        <begin position="25"/>
        <end position="36"/>
    </location>
</feature>
<feature type="region of interest" description="Disordered" evidence="1">
    <location>
        <begin position="1"/>
        <end position="67"/>
    </location>
</feature>
<gene>
    <name evidence="2" type="ORF">PG999_013233</name>
</gene>
<evidence type="ECO:0000313" key="2">
    <source>
        <dbReference type="EMBL" id="KAK8097289.1"/>
    </source>
</evidence>
<name>A0AAW0QK73_9PEZI</name>
<proteinExistence type="predicted"/>
<evidence type="ECO:0000256" key="1">
    <source>
        <dbReference type="SAM" id="MobiDB-lite"/>
    </source>
</evidence>
<comment type="caution">
    <text evidence="2">The sequence shown here is derived from an EMBL/GenBank/DDBJ whole genome shotgun (WGS) entry which is preliminary data.</text>
</comment>